<dbReference type="AlphaFoldDB" id="A0A1Z5HRJ8"/>
<dbReference type="GO" id="GO:0070475">
    <property type="term" value="P:rRNA base methylation"/>
    <property type="evidence" value="ECO:0007669"/>
    <property type="project" value="UniProtKB-UniRule"/>
</dbReference>
<dbReference type="Gene3D" id="1.10.150.170">
    <property type="entry name" value="Putative methyltransferase TM0872, insert domain"/>
    <property type="match status" value="1"/>
</dbReference>
<dbReference type="HAMAP" id="MF_01007">
    <property type="entry name" value="16SrRNA_methyltr_H"/>
    <property type="match status" value="1"/>
</dbReference>
<organism evidence="9 10">
    <name type="scientific">Calderihabitans maritimus</name>
    <dbReference type="NCBI Taxonomy" id="1246530"/>
    <lineage>
        <taxon>Bacteria</taxon>
        <taxon>Bacillati</taxon>
        <taxon>Bacillota</taxon>
        <taxon>Clostridia</taxon>
        <taxon>Neomoorellales</taxon>
        <taxon>Calderihabitantaceae</taxon>
        <taxon>Calderihabitans</taxon>
    </lineage>
</organism>
<proteinExistence type="inferred from homology"/>
<evidence type="ECO:0000256" key="8">
    <source>
        <dbReference type="SAM" id="MobiDB-lite"/>
    </source>
</evidence>
<evidence type="ECO:0000256" key="5">
    <source>
        <dbReference type="ARBA" id="ARBA00022679"/>
    </source>
</evidence>
<dbReference type="RefSeq" id="WP_088553561.1">
    <property type="nucleotide sequence ID" value="NZ_BDGJ01000059.1"/>
</dbReference>
<dbReference type="InterPro" id="IPR029063">
    <property type="entry name" value="SAM-dependent_MTases_sf"/>
</dbReference>
<evidence type="ECO:0000313" key="10">
    <source>
        <dbReference type="Proteomes" id="UP000197032"/>
    </source>
</evidence>
<feature type="binding site" evidence="7">
    <location>
        <position position="102"/>
    </location>
    <ligand>
        <name>S-adenosyl-L-methionine</name>
        <dbReference type="ChEBI" id="CHEBI:59789"/>
    </ligand>
</feature>
<feature type="binding site" evidence="7">
    <location>
        <position position="81"/>
    </location>
    <ligand>
        <name>S-adenosyl-L-methionine</name>
        <dbReference type="ChEBI" id="CHEBI:59789"/>
    </ligand>
</feature>
<dbReference type="SUPFAM" id="SSF81799">
    <property type="entry name" value="Putative methyltransferase TM0872, insert domain"/>
    <property type="match status" value="1"/>
</dbReference>
<sequence>MVAFEHIPVMLEETIELLAIKPEGIYVDCTLGGGGHSRAILDKLGKQGRLIAIDQDMEAIEAFKPYKQGFGDRVSLVHGNFVALKDILQQMGVKKVDGILFDIGVSSHQLDTPERGFSYQLDAPLDMRMDTTRELTAWHIVNNYSEADLARIIYEYGEERWARRIASFIVQARKKKPIDTSGQLVEVIKRAIPAGARKVGPHPAKRTFQALRIAVNNELEVLEKALYHAVEVLKPSGRVCVISFHSLEDRIVKKVFRQLSRACTCPPEQPICVCKSRKIVKVITKKPVTPSQEEVKRNPRSRSAKLRAAEKL</sequence>
<keyword evidence="6 7" id="KW-0949">S-adenosyl-L-methionine</keyword>
<comment type="caution">
    <text evidence="9">The sequence shown here is derived from an EMBL/GenBank/DDBJ whole genome shotgun (WGS) entry which is preliminary data.</text>
</comment>
<dbReference type="PANTHER" id="PTHR11265">
    <property type="entry name" value="S-ADENOSYL-METHYLTRANSFERASE MRAW"/>
    <property type="match status" value="1"/>
</dbReference>
<evidence type="ECO:0000256" key="4">
    <source>
        <dbReference type="ARBA" id="ARBA00022603"/>
    </source>
</evidence>
<dbReference type="Gene3D" id="3.40.50.150">
    <property type="entry name" value="Vaccinia Virus protein VP39"/>
    <property type="match status" value="1"/>
</dbReference>
<dbReference type="OrthoDB" id="9806637at2"/>
<dbReference type="EMBL" id="BDGJ01000059">
    <property type="protein sequence ID" value="GAW92152.1"/>
    <property type="molecule type" value="Genomic_DNA"/>
</dbReference>
<keyword evidence="3 7" id="KW-0698">rRNA processing</keyword>
<dbReference type="NCBIfam" id="TIGR00006">
    <property type="entry name" value="16S rRNA (cytosine(1402)-N(4))-methyltransferase RsmH"/>
    <property type="match status" value="1"/>
</dbReference>
<feature type="binding site" evidence="7">
    <location>
        <position position="54"/>
    </location>
    <ligand>
        <name>S-adenosyl-L-methionine</name>
        <dbReference type="ChEBI" id="CHEBI:59789"/>
    </ligand>
</feature>
<evidence type="ECO:0000256" key="2">
    <source>
        <dbReference type="ARBA" id="ARBA00022490"/>
    </source>
</evidence>
<keyword evidence="2 7" id="KW-0963">Cytoplasm</keyword>
<comment type="similarity">
    <text evidence="1 7">Belongs to the methyltransferase superfamily. RsmH family.</text>
</comment>
<gene>
    <name evidence="7" type="primary">rsmH</name>
    <name evidence="9" type="ORF">KKC1_13110</name>
</gene>
<reference evidence="10" key="1">
    <citation type="journal article" date="2017" name="Appl. Environ. Microbiol.">
        <title>Genomic analysis of Calderihabitans maritimus KKC1, a thermophilic hydrogenogenic carboxydotrophic bacterium isolated from marine sediment.</title>
        <authorList>
            <person name="Omae K."/>
            <person name="Yoneda Y."/>
            <person name="Fukuyama Y."/>
            <person name="Yoshida T."/>
            <person name="Sako Y."/>
        </authorList>
    </citation>
    <scope>NUCLEOTIDE SEQUENCE [LARGE SCALE GENOMIC DNA]</scope>
    <source>
        <strain evidence="10">KKC1</strain>
    </source>
</reference>
<dbReference type="InterPro" id="IPR023397">
    <property type="entry name" value="SAM-dep_MeTrfase_MraW_recog"/>
</dbReference>
<dbReference type="Pfam" id="PF01795">
    <property type="entry name" value="Methyltransf_5"/>
    <property type="match status" value="1"/>
</dbReference>
<feature type="region of interest" description="Disordered" evidence="8">
    <location>
        <begin position="290"/>
        <end position="312"/>
    </location>
</feature>
<evidence type="ECO:0000256" key="7">
    <source>
        <dbReference type="HAMAP-Rule" id="MF_01007"/>
    </source>
</evidence>
<evidence type="ECO:0000256" key="6">
    <source>
        <dbReference type="ARBA" id="ARBA00022691"/>
    </source>
</evidence>
<name>A0A1Z5HRJ8_9FIRM</name>
<dbReference type="Proteomes" id="UP000197032">
    <property type="component" value="Unassembled WGS sequence"/>
</dbReference>
<keyword evidence="10" id="KW-1185">Reference proteome</keyword>
<feature type="binding site" evidence="7">
    <location>
        <begin position="34"/>
        <end position="36"/>
    </location>
    <ligand>
        <name>S-adenosyl-L-methionine</name>
        <dbReference type="ChEBI" id="CHEBI:59789"/>
    </ligand>
</feature>
<evidence type="ECO:0000256" key="1">
    <source>
        <dbReference type="ARBA" id="ARBA00010396"/>
    </source>
</evidence>
<dbReference type="PIRSF" id="PIRSF004486">
    <property type="entry name" value="MraW"/>
    <property type="match status" value="1"/>
</dbReference>
<comment type="subcellular location">
    <subcellularLocation>
        <location evidence="7">Cytoplasm</location>
    </subcellularLocation>
</comment>
<dbReference type="InterPro" id="IPR002903">
    <property type="entry name" value="RsmH"/>
</dbReference>
<dbReference type="GO" id="GO:0071424">
    <property type="term" value="F:rRNA (cytosine-N4-)-methyltransferase activity"/>
    <property type="evidence" value="ECO:0007669"/>
    <property type="project" value="UniProtKB-UniRule"/>
</dbReference>
<keyword evidence="5 7" id="KW-0808">Transferase</keyword>
<accession>A0A1Z5HRJ8</accession>
<dbReference type="FunFam" id="1.10.150.170:FF:000001">
    <property type="entry name" value="Ribosomal RNA small subunit methyltransferase H"/>
    <property type="match status" value="1"/>
</dbReference>
<dbReference type="SUPFAM" id="SSF53335">
    <property type="entry name" value="S-adenosyl-L-methionine-dependent methyltransferases"/>
    <property type="match status" value="1"/>
</dbReference>
<dbReference type="GO" id="GO:0005737">
    <property type="term" value="C:cytoplasm"/>
    <property type="evidence" value="ECO:0007669"/>
    <property type="project" value="UniProtKB-SubCell"/>
</dbReference>
<evidence type="ECO:0000256" key="3">
    <source>
        <dbReference type="ARBA" id="ARBA00022552"/>
    </source>
</evidence>
<comment type="catalytic activity">
    <reaction evidence="7">
        <text>cytidine(1402) in 16S rRNA + S-adenosyl-L-methionine = N(4)-methylcytidine(1402) in 16S rRNA + S-adenosyl-L-homocysteine + H(+)</text>
        <dbReference type="Rhea" id="RHEA:42928"/>
        <dbReference type="Rhea" id="RHEA-COMP:10286"/>
        <dbReference type="Rhea" id="RHEA-COMP:10287"/>
        <dbReference type="ChEBI" id="CHEBI:15378"/>
        <dbReference type="ChEBI" id="CHEBI:57856"/>
        <dbReference type="ChEBI" id="CHEBI:59789"/>
        <dbReference type="ChEBI" id="CHEBI:74506"/>
        <dbReference type="ChEBI" id="CHEBI:82748"/>
        <dbReference type="EC" id="2.1.1.199"/>
    </reaction>
</comment>
<dbReference type="PANTHER" id="PTHR11265:SF0">
    <property type="entry name" value="12S RRNA N4-METHYLCYTIDINE METHYLTRANSFERASE"/>
    <property type="match status" value="1"/>
</dbReference>
<keyword evidence="4 7" id="KW-0489">Methyltransferase</keyword>
<comment type="function">
    <text evidence="7">Specifically methylates the N4 position of cytidine in position 1402 (C1402) of 16S rRNA.</text>
</comment>
<dbReference type="EC" id="2.1.1.199" evidence="7"/>
<protein>
    <recommendedName>
        <fullName evidence="7">Ribosomal RNA small subunit methyltransferase H</fullName>
        <ecNumber evidence="7">2.1.1.199</ecNumber>
    </recommendedName>
    <alternativeName>
        <fullName evidence="7">16S rRNA m(4)C1402 methyltransferase</fullName>
    </alternativeName>
    <alternativeName>
        <fullName evidence="7">rRNA (cytosine-N(4)-)-methyltransferase RsmH</fullName>
    </alternativeName>
</protein>
<feature type="binding site" evidence="7">
    <location>
        <position position="109"/>
    </location>
    <ligand>
        <name>S-adenosyl-L-methionine</name>
        <dbReference type="ChEBI" id="CHEBI:59789"/>
    </ligand>
</feature>
<evidence type="ECO:0000313" key="9">
    <source>
        <dbReference type="EMBL" id="GAW92152.1"/>
    </source>
</evidence>